<feature type="compositionally biased region" description="Basic and acidic residues" evidence="1">
    <location>
        <begin position="111"/>
        <end position="121"/>
    </location>
</feature>
<dbReference type="AlphaFoldDB" id="A0A9P5Z246"/>
<sequence>MASELPKEILNSDGGTRQSPVVPAEKILHRECVALTSCLKDAVVKTAQIYNFYADTHKLDIDKHVQSPPRSLTAALGRDIEKYDQLCDSIEAHLLRAISVLKRNLRKEEEKAAAEQRRKNAESLMPPPALPPSLEIAADTLSSRAPSEGSSANPRNSPVLSTVAGRRPSAISISSLHRPQFPLKLDLSATSFRITEEEALHQKGLASPVTLAPKSARPVGSNEFDSDLMAAFAASASVPLESTSGPTEIALTLPHEMHLQHNDSHLVSLDIGLGDSSDKPIELDLDAIDIEMANMANPFGPSSGESNNPHEGLFSPMLGAGAGEQSKDVGFKQEGDSLNIFNADSTATDELFGDFSPDGNIGHASEATILQPQSISSVPSPRSMLAQFAASSHLMNIKTSPSENPRHEAAGGFDSFDLSNLDPQFFPTTQHMEFPMDMDDFLHSENVLNVDAELGHKGDNSKS</sequence>
<reference evidence="2" key="1">
    <citation type="submission" date="2020-11" db="EMBL/GenBank/DDBJ databases">
        <authorList>
            <consortium name="DOE Joint Genome Institute"/>
            <person name="Ahrendt S."/>
            <person name="Riley R."/>
            <person name="Andreopoulos W."/>
            <person name="Labutti K."/>
            <person name="Pangilinan J."/>
            <person name="Ruiz-Duenas F.J."/>
            <person name="Barrasa J.M."/>
            <person name="Sanchez-Garcia M."/>
            <person name="Camarero S."/>
            <person name="Miyauchi S."/>
            <person name="Serrano A."/>
            <person name="Linde D."/>
            <person name="Babiker R."/>
            <person name="Drula E."/>
            <person name="Ayuso-Fernandez I."/>
            <person name="Pacheco R."/>
            <person name="Padilla G."/>
            <person name="Ferreira P."/>
            <person name="Barriuso J."/>
            <person name="Kellner H."/>
            <person name="Castanera R."/>
            <person name="Alfaro M."/>
            <person name="Ramirez L."/>
            <person name="Pisabarro A.G."/>
            <person name="Kuo A."/>
            <person name="Tritt A."/>
            <person name="Lipzen A."/>
            <person name="He G."/>
            <person name="Yan M."/>
            <person name="Ng V."/>
            <person name="Cullen D."/>
            <person name="Martin F."/>
            <person name="Rosso M.-N."/>
            <person name="Henrissat B."/>
            <person name="Hibbett D."/>
            <person name="Martinez A.T."/>
            <person name="Grigoriev I.V."/>
        </authorList>
    </citation>
    <scope>NUCLEOTIDE SEQUENCE</scope>
    <source>
        <strain evidence="2">CIRM-BRFM 674</strain>
    </source>
</reference>
<protein>
    <submittedName>
        <fullName evidence="2">Uncharacterized protein</fullName>
    </submittedName>
</protein>
<dbReference type="OrthoDB" id="3365514at2759"/>
<evidence type="ECO:0000313" key="3">
    <source>
        <dbReference type="Proteomes" id="UP000807469"/>
    </source>
</evidence>
<evidence type="ECO:0000256" key="1">
    <source>
        <dbReference type="SAM" id="MobiDB-lite"/>
    </source>
</evidence>
<comment type="caution">
    <text evidence="2">The sequence shown here is derived from an EMBL/GenBank/DDBJ whole genome shotgun (WGS) entry which is preliminary data.</text>
</comment>
<dbReference type="Proteomes" id="UP000807469">
    <property type="component" value="Unassembled WGS sequence"/>
</dbReference>
<organism evidence="2 3">
    <name type="scientific">Pholiota conissans</name>
    <dbReference type="NCBI Taxonomy" id="109636"/>
    <lineage>
        <taxon>Eukaryota</taxon>
        <taxon>Fungi</taxon>
        <taxon>Dikarya</taxon>
        <taxon>Basidiomycota</taxon>
        <taxon>Agaricomycotina</taxon>
        <taxon>Agaricomycetes</taxon>
        <taxon>Agaricomycetidae</taxon>
        <taxon>Agaricales</taxon>
        <taxon>Agaricineae</taxon>
        <taxon>Strophariaceae</taxon>
        <taxon>Pholiota</taxon>
    </lineage>
</organism>
<keyword evidence="3" id="KW-1185">Reference proteome</keyword>
<dbReference type="EMBL" id="MU155228">
    <property type="protein sequence ID" value="KAF9478709.1"/>
    <property type="molecule type" value="Genomic_DNA"/>
</dbReference>
<feature type="region of interest" description="Disordered" evidence="1">
    <location>
        <begin position="111"/>
        <end position="163"/>
    </location>
</feature>
<accession>A0A9P5Z246</accession>
<gene>
    <name evidence="2" type="ORF">BDN70DRAFT_879620</name>
</gene>
<proteinExistence type="predicted"/>
<feature type="compositionally biased region" description="Polar residues" evidence="1">
    <location>
        <begin position="140"/>
        <end position="160"/>
    </location>
</feature>
<name>A0A9P5Z246_9AGAR</name>
<evidence type="ECO:0000313" key="2">
    <source>
        <dbReference type="EMBL" id="KAF9478709.1"/>
    </source>
</evidence>